<name>A0A3L9LZQ4_9FLAO</name>
<reference evidence="1 2" key="1">
    <citation type="submission" date="2018-10" db="EMBL/GenBank/DDBJ databases">
        <authorList>
            <person name="Chen X."/>
        </authorList>
    </citation>
    <scope>NUCLEOTIDE SEQUENCE [LARGE SCALE GENOMIC DNA]</scope>
    <source>
        <strain evidence="1 2">YIM 102668</strain>
    </source>
</reference>
<dbReference type="Proteomes" id="UP000275348">
    <property type="component" value="Unassembled WGS sequence"/>
</dbReference>
<dbReference type="RefSeq" id="WP_121935787.1">
    <property type="nucleotide sequence ID" value="NZ_RDOJ01000034.1"/>
</dbReference>
<proteinExistence type="predicted"/>
<dbReference type="EMBL" id="RDOJ01000034">
    <property type="protein sequence ID" value="RLZ06387.1"/>
    <property type="molecule type" value="Genomic_DNA"/>
</dbReference>
<organism evidence="1 2">
    <name type="scientific">Faecalibacter macacae</name>
    <dbReference type="NCBI Taxonomy" id="1859289"/>
    <lineage>
        <taxon>Bacteria</taxon>
        <taxon>Pseudomonadati</taxon>
        <taxon>Bacteroidota</taxon>
        <taxon>Flavobacteriia</taxon>
        <taxon>Flavobacteriales</taxon>
        <taxon>Weeksellaceae</taxon>
        <taxon>Faecalibacter</taxon>
    </lineage>
</organism>
<accession>A0A3L9LZQ4</accession>
<evidence type="ECO:0000313" key="1">
    <source>
        <dbReference type="EMBL" id="RLZ06387.1"/>
    </source>
</evidence>
<dbReference type="OrthoDB" id="4479522at2"/>
<sequence>MKTFLSYEGLPIKSGGAHSLKNKDFKENYIEIRQFLENYASKIYNEEIELSLYESAENKYSILKNIFNLILTFGIPKYRNDGLNKSWNWTLTKKQIEKGFHILKLNKKLTENSTGAISLNFKWNFYFKDAKTKIELPNQKLIPKIDFRLKPSQIYLRLSEKSTVSVWFAFPFDEINNYEKEYIENMKTFLPFKISDKQWKIWKYSKNGNWTARKIEI</sequence>
<evidence type="ECO:0000313" key="2">
    <source>
        <dbReference type="Proteomes" id="UP000275348"/>
    </source>
</evidence>
<keyword evidence="2" id="KW-1185">Reference proteome</keyword>
<comment type="caution">
    <text evidence="1">The sequence shown here is derived from an EMBL/GenBank/DDBJ whole genome shotgun (WGS) entry which is preliminary data.</text>
</comment>
<dbReference type="AlphaFoldDB" id="A0A3L9LZQ4"/>
<gene>
    <name evidence="1" type="ORF">EAH69_13730</name>
</gene>
<protein>
    <submittedName>
        <fullName evidence="1">Uncharacterized protein</fullName>
    </submittedName>
</protein>